<dbReference type="Proteomes" id="UP001153076">
    <property type="component" value="Unassembled WGS sequence"/>
</dbReference>
<protein>
    <submittedName>
        <fullName evidence="2">Uncharacterized protein</fullName>
    </submittedName>
</protein>
<evidence type="ECO:0000256" key="1">
    <source>
        <dbReference type="SAM" id="MobiDB-lite"/>
    </source>
</evidence>
<sequence>MVHFPNFTSTEMAAEYVRETFRLHLRETSAQRPRPLPEDHLILCLSFDLGVATRYAQGSNIPETVQAIFYAMVVNEVAERAITCRISAKYLMWALQQLYWGPFEFCPQVESRYPQFPSLPAFIDGRAVAGVPRRNQCRDPKKIPYAVPLFEPGTPSWSSCKYSSTPNVLSPEVEVSYPWEITIANYMTNFQVRRMAKTKSTPRIRSPDELLVEGTQGNPCSAPSSSKSGAKVASTSTSSISGETSSSSSSHSSSRHPSSEGASISSSSHKGHSAPSKSVLKRKCHLRVGLVPEIVADGPEFLGAPTRSDPQDEADATVNELPAKCIAVYSAALNYGLRFPLQPVIEEILNKYELAPAQKAPKETGDFGWYYFNNRLGFMTAIEKKSEVKHWKYDFLFVRRESGWENVPDWNEGKPVRNPFGEPMAEERKMACYFQFYIRKEDKPRPIPKFIAQVIESVKGPKRRKRKSGDRKPLNWLPKLKFFGDDFFLAAAGLLILKNFSKEQARARLTVFETGAPLRCKWQPTPGAVGKATPRQPTSQEGAERYAPRHSRSRSTKDRTCGLQEHTASSKTVGTASQARGGSPPSAQWPSTNFIKADPTAKFSLDQDLVKSYDLATSGSSDSLKITEEEVTIVEAVAQGEFQEDSYFEAYLHYVDERQWAEDKGRDPEEVEFIPPSGEGEVAGDEAANPLDADAEASEEEGHEDSGEPDV</sequence>
<feature type="compositionally biased region" description="Polar residues" evidence="1">
    <location>
        <begin position="215"/>
        <end position="228"/>
    </location>
</feature>
<feature type="region of interest" description="Disordered" evidence="1">
    <location>
        <begin position="662"/>
        <end position="711"/>
    </location>
</feature>
<proteinExistence type="predicted"/>
<accession>A0A9Q1JUF9</accession>
<evidence type="ECO:0000313" key="2">
    <source>
        <dbReference type="EMBL" id="KAJ8431148.1"/>
    </source>
</evidence>
<reference evidence="2" key="1">
    <citation type="submission" date="2022-04" db="EMBL/GenBank/DDBJ databases">
        <title>Carnegiea gigantea Genome sequencing and assembly v2.</title>
        <authorList>
            <person name="Copetti D."/>
            <person name="Sanderson M.J."/>
            <person name="Burquez A."/>
            <person name="Wojciechowski M.F."/>
        </authorList>
    </citation>
    <scope>NUCLEOTIDE SEQUENCE</scope>
    <source>
        <strain evidence="2">SGP5-SGP5p</strain>
        <tissue evidence="2">Aerial part</tissue>
    </source>
</reference>
<dbReference type="EMBL" id="JAKOGI010000715">
    <property type="protein sequence ID" value="KAJ8431148.1"/>
    <property type="molecule type" value="Genomic_DNA"/>
</dbReference>
<organism evidence="2 3">
    <name type="scientific">Carnegiea gigantea</name>
    <dbReference type="NCBI Taxonomy" id="171969"/>
    <lineage>
        <taxon>Eukaryota</taxon>
        <taxon>Viridiplantae</taxon>
        <taxon>Streptophyta</taxon>
        <taxon>Embryophyta</taxon>
        <taxon>Tracheophyta</taxon>
        <taxon>Spermatophyta</taxon>
        <taxon>Magnoliopsida</taxon>
        <taxon>eudicotyledons</taxon>
        <taxon>Gunneridae</taxon>
        <taxon>Pentapetalae</taxon>
        <taxon>Caryophyllales</taxon>
        <taxon>Cactineae</taxon>
        <taxon>Cactaceae</taxon>
        <taxon>Cactoideae</taxon>
        <taxon>Echinocereeae</taxon>
        <taxon>Carnegiea</taxon>
    </lineage>
</organism>
<comment type="caution">
    <text evidence="2">The sequence shown here is derived from an EMBL/GenBank/DDBJ whole genome shotgun (WGS) entry which is preliminary data.</text>
</comment>
<evidence type="ECO:0000313" key="3">
    <source>
        <dbReference type="Proteomes" id="UP001153076"/>
    </source>
</evidence>
<feature type="compositionally biased region" description="Polar residues" evidence="1">
    <location>
        <begin position="566"/>
        <end position="592"/>
    </location>
</feature>
<feature type="compositionally biased region" description="Acidic residues" evidence="1">
    <location>
        <begin position="693"/>
        <end position="711"/>
    </location>
</feature>
<keyword evidence="3" id="KW-1185">Reference proteome</keyword>
<gene>
    <name evidence="2" type="ORF">Cgig2_026745</name>
</gene>
<feature type="compositionally biased region" description="Low complexity" evidence="1">
    <location>
        <begin position="233"/>
        <end position="278"/>
    </location>
</feature>
<name>A0A9Q1JUF9_9CARY</name>
<dbReference type="AlphaFoldDB" id="A0A9Q1JUF9"/>
<dbReference type="OrthoDB" id="671678at2759"/>
<feature type="region of interest" description="Disordered" evidence="1">
    <location>
        <begin position="198"/>
        <end position="279"/>
    </location>
</feature>
<feature type="region of interest" description="Disordered" evidence="1">
    <location>
        <begin position="523"/>
        <end position="592"/>
    </location>
</feature>